<name>A0A7J6LD04_PERCH</name>
<sequence length="485" mass="53257">MSANLVNAVVHELAAHWNRRALQKIGKDACPITDLRDWTDFQGTMGSMLPNQQQGGLSAGSYRSDNPASNASFGLDYAADLHQFKLLSHVVEEGAFDMADPKLLKGGNVSSSTGAPTDVGETDSDTESIWFETQDIDELDIGETLGAVAKAHVEPSQPSSSSQQNASRISDLRRQSIKFRESIFKTQSPLSNTRSATLFRQLDAKYQSLDAADQAVRIWAEFELQRNVDVMATSSRAGALPASERIVKTSITWCIKAVRSLSKEKDAADVSGGGPTIPAVTSLFDDVAGEYSFNPEPGNLDREAGHSEEASPSVEVPVCSSGESVWRSVALDVQSMIKKKELHIPKGVKRCGTCGVPFNIPDRPQTHPYIQGYRMYRYCPLTTHSSTTGYLSLSQYIELILPGKIEESQKRKRVKEGSLCSRCEKPLSAGHMPLTEGGYTVYWCPDMDGSRWSYEKWRDTPGLGPRVLEMVRLNAGGRTKKRQKA</sequence>
<dbReference type="Proteomes" id="UP000591131">
    <property type="component" value="Unassembled WGS sequence"/>
</dbReference>
<keyword evidence="3" id="KW-1185">Reference proteome</keyword>
<proteinExistence type="predicted"/>
<reference evidence="2 3" key="1">
    <citation type="submission" date="2020-04" db="EMBL/GenBank/DDBJ databases">
        <title>Perkinsus chesapeaki whole genome sequence.</title>
        <authorList>
            <person name="Bogema D.R."/>
        </authorList>
    </citation>
    <scope>NUCLEOTIDE SEQUENCE [LARGE SCALE GENOMIC DNA]</scope>
    <source>
        <strain evidence="2">ATCC PRA-425</strain>
    </source>
</reference>
<evidence type="ECO:0000313" key="2">
    <source>
        <dbReference type="EMBL" id="KAF4656880.1"/>
    </source>
</evidence>
<evidence type="ECO:0000256" key="1">
    <source>
        <dbReference type="SAM" id="MobiDB-lite"/>
    </source>
</evidence>
<feature type="region of interest" description="Disordered" evidence="1">
    <location>
        <begin position="105"/>
        <end position="124"/>
    </location>
</feature>
<comment type="caution">
    <text evidence="2">The sequence shown here is derived from an EMBL/GenBank/DDBJ whole genome shotgun (WGS) entry which is preliminary data.</text>
</comment>
<feature type="compositionally biased region" description="Basic and acidic residues" evidence="1">
    <location>
        <begin position="299"/>
        <end position="309"/>
    </location>
</feature>
<dbReference type="AlphaFoldDB" id="A0A7J6LD04"/>
<feature type="region of interest" description="Disordered" evidence="1">
    <location>
        <begin position="295"/>
        <end position="314"/>
    </location>
</feature>
<dbReference type="EMBL" id="JAAPAO010000572">
    <property type="protein sequence ID" value="KAF4656880.1"/>
    <property type="molecule type" value="Genomic_DNA"/>
</dbReference>
<organism evidence="2 3">
    <name type="scientific">Perkinsus chesapeaki</name>
    <name type="common">Clam parasite</name>
    <name type="synonym">Perkinsus andrewsi</name>
    <dbReference type="NCBI Taxonomy" id="330153"/>
    <lineage>
        <taxon>Eukaryota</taxon>
        <taxon>Sar</taxon>
        <taxon>Alveolata</taxon>
        <taxon>Perkinsozoa</taxon>
        <taxon>Perkinsea</taxon>
        <taxon>Perkinsida</taxon>
        <taxon>Perkinsidae</taxon>
        <taxon>Perkinsus</taxon>
    </lineage>
</organism>
<accession>A0A7J6LD04</accession>
<gene>
    <name evidence="2" type="ORF">FOL47_008714</name>
</gene>
<evidence type="ECO:0000313" key="3">
    <source>
        <dbReference type="Proteomes" id="UP000591131"/>
    </source>
</evidence>
<protein>
    <submittedName>
        <fullName evidence="2">Uncharacterized protein</fullName>
    </submittedName>
</protein>